<evidence type="ECO:0000256" key="2">
    <source>
        <dbReference type="ARBA" id="ARBA00022723"/>
    </source>
</evidence>
<dbReference type="GO" id="GO:0046914">
    <property type="term" value="F:transition metal ion binding"/>
    <property type="evidence" value="ECO:0007669"/>
    <property type="project" value="InterPro"/>
</dbReference>
<dbReference type="InterPro" id="IPR034325">
    <property type="entry name" value="S-100_dom"/>
</dbReference>
<dbReference type="GO" id="GO:0005737">
    <property type="term" value="C:cytoplasm"/>
    <property type="evidence" value="ECO:0007669"/>
    <property type="project" value="TreeGrafter"/>
</dbReference>
<dbReference type="PROSITE" id="PS50222">
    <property type="entry name" value="EF_HAND_2"/>
    <property type="match status" value="1"/>
</dbReference>
<dbReference type="SMART" id="SM01394">
    <property type="entry name" value="S_100"/>
    <property type="match status" value="1"/>
</dbReference>
<keyword evidence="6" id="KW-0472">Membrane</keyword>
<accession>A0AAD7RTX5</accession>
<dbReference type="PANTHER" id="PTHR11639">
    <property type="entry name" value="S100 CALCIUM-BINDING PROTEIN"/>
    <property type="match status" value="1"/>
</dbReference>
<dbReference type="Pfam" id="PF01023">
    <property type="entry name" value="S_100"/>
    <property type="match status" value="1"/>
</dbReference>
<protein>
    <recommendedName>
        <fullName evidence="5">Protein S100</fullName>
    </recommendedName>
    <alternativeName>
        <fullName evidence="5">S100 calcium-binding protein</fullName>
    </alternativeName>
</protein>
<evidence type="ECO:0000259" key="7">
    <source>
        <dbReference type="PROSITE" id="PS50222"/>
    </source>
</evidence>
<evidence type="ECO:0000256" key="1">
    <source>
        <dbReference type="ARBA" id="ARBA00007323"/>
    </source>
</evidence>
<feature type="domain" description="EF-hand" evidence="7">
    <location>
        <begin position="96"/>
        <end position="131"/>
    </location>
</feature>
<dbReference type="GO" id="GO:0070062">
    <property type="term" value="C:extracellular exosome"/>
    <property type="evidence" value="ECO:0007669"/>
    <property type="project" value="TreeGrafter"/>
</dbReference>
<dbReference type="PROSITE" id="PS00018">
    <property type="entry name" value="EF_HAND_1"/>
    <property type="match status" value="1"/>
</dbReference>
<dbReference type="Proteomes" id="UP001221898">
    <property type="component" value="Unassembled WGS sequence"/>
</dbReference>
<dbReference type="PANTHER" id="PTHR11639:SF134">
    <property type="entry name" value="PROTEIN S100-A1-RELATED"/>
    <property type="match status" value="1"/>
</dbReference>
<dbReference type="InterPro" id="IPR013787">
    <property type="entry name" value="S100_Ca-bd_sub"/>
</dbReference>
<evidence type="ECO:0000313" key="9">
    <source>
        <dbReference type="Proteomes" id="UP001221898"/>
    </source>
</evidence>
<name>A0AAD7RTX5_9TELE</name>
<dbReference type="SUPFAM" id="SSF47473">
    <property type="entry name" value="EF-hand"/>
    <property type="match status" value="1"/>
</dbReference>
<dbReference type="InterPro" id="IPR011992">
    <property type="entry name" value="EF-hand-dom_pair"/>
</dbReference>
<keyword evidence="2 5" id="KW-0479">Metal-binding</keyword>
<comment type="caution">
    <text evidence="8">The sequence shown here is derived from an EMBL/GenBank/DDBJ whole genome shotgun (WGS) entry which is preliminary data.</text>
</comment>
<feature type="transmembrane region" description="Helical" evidence="6">
    <location>
        <begin position="21"/>
        <end position="39"/>
    </location>
</feature>
<dbReference type="GO" id="GO:0048306">
    <property type="term" value="F:calcium-dependent protein binding"/>
    <property type="evidence" value="ECO:0007669"/>
    <property type="project" value="TreeGrafter"/>
</dbReference>
<proteinExistence type="inferred from homology"/>
<dbReference type="CDD" id="cd00213">
    <property type="entry name" value="S-100"/>
    <property type="match status" value="1"/>
</dbReference>
<evidence type="ECO:0000256" key="5">
    <source>
        <dbReference type="RuleBase" id="RU361184"/>
    </source>
</evidence>
<keyword evidence="3" id="KW-0677">Repeat</keyword>
<dbReference type="AlphaFoldDB" id="A0AAD7RTX5"/>
<dbReference type="GO" id="GO:0043542">
    <property type="term" value="P:endothelial cell migration"/>
    <property type="evidence" value="ECO:0007669"/>
    <property type="project" value="TreeGrafter"/>
</dbReference>
<keyword evidence="4 5" id="KW-0106">Calcium</keyword>
<dbReference type="InterPro" id="IPR001751">
    <property type="entry name" value="S100/CaBP7/8-like_CS"/>
</dbReference>
<dbReference type="PROSITE" id="PS51257">
    <property type="entry name" value="PROKAR_LIPOPROTEIN"/>
    <property type="match status" value="1"/>
</dbReference>
<keyword evidence="6" id="KW-0812">Transmembrane</keyword>
<dbReference type="InterPro" id="IPR002048">
    <property type="entry name" value="EF_hand_dom"/>
</dbReference>
<gene>
    <name evidence="8" type="ORF">AAFF_G00108320</name>
</gene>
<dbReference type="Gene3D" id="1.10.238.10">
    <property type="entry name" value="EF-hand"/>
    <property type="match status" value="1"/>
</dbReference>
<reference evidence="8" key="1">
    <citation type="journal article" date="2023" name="Science">
        <title>Genome structures resolve the early diversification of teleost fishes.</title>
        <authorList>
            <person name="Parey E."/>
            <person name="Louis A."/>
            <person name="Montfort J."/>
            <person name="Bouchez O."/>
            <person name="Roques C."/>
            <person name="Iampietro C."/>
            <person name="Lluch J."/>
            <person name="Castinel A."/>
            <person name="Donnadieu C."/>
            <person name="Desvignes T."/>
            <person name="Floi Bucao C."/>
            <person name="Jouanno E."/>
            <person name="Wen M."/>
            <person name="Mejri S."/>
            <person name="Dirks R."/>
            <person name="Jansen H."/>
            <person name="Henkel C."/>
            <person name="Chen W.J."/>
            <person name="Zahm M."/>
            <person name="Cabau C."/>
            <person name="Klopp C."/>
            <person name="Thompson A.W."/>
            <person name="Robinson-Rechavi M."/>
            <person name="Braasch I."/>
            <person name="Lecointre G."/>
            <person name="Bobe J."/>
            <person name="Postlethwait J.H."/>
            <person name="Berthelot C."/>
            <person name="Roest Crollius H."/>
            <person name="Guiguen Y."/>
        </authorList>
    </citation>
    <scope>NUCLEOTIDE SEQUENCE</scope>
    <source>
        <strain evidence="8">NC1722</strain>
    </source>
</reference>
<dbReference type="InterPro" id="IPR018247">
    <property type="entry name" value="EF_Hand_1_Ca_BS"/>
</dbReference>
<comment type="similarity">
    <text evidence="1 5">Belongs to the S-100 family.</text>
</comment>
<dbReference type="PROSITE" id="PS00303">
    <property type="entry name" value="S100_CABP"/>
    <property type="match status" value="1"/>
</dbReference>
<organism evidence="8 9">
    <name type="scientific">Aldrovandia affinis</name>
    <dbReference type="NCBI Taxonomy" id="143900"/>
    <lineage>
        <taxon>Eukaryota</taxon>
        <taxon>Metazoa</taxon>
        <taxon>Chordata</taxon>
        <taxon>Craniata</taxon>
        <taxon>Vertebrata</taxon>
        <taxon>Euteleostomi</taxon>
        <taxon>Actinopterygii</taxon>
        <taxon>Neopterygii</taxon>
        <taxon>Teleostei</taxon>
        <taxon>Notacanthiformes</taxon>
        <taxon>Halosauridae</taxon>
        <taxon>Aldrovandia</taxon>
    </lineage>
</organism>
<evidence type="ECO:0000313" key="8">
    <source>
        <dbReference type="EMBL" id="KAJ8390263.1"/>
    </source>
</evidence>
<evidence type="ECO:0000256" key="4">
    <source>
        <dbReference type="ARBA" id="ARBA00022837"/>
    </source>
</evidence>
<keyword evidence="6" id="KW-1133">Transmembrane helix</keyword>
<keyword evidence="9" id="KW-1185">Reference proteome</keyword>
<dbReference type="GO" id="GO:0005509">
    <property type="term" value="F:calcium ion binding"/>
    <property type="evidence" value="ECO:0007669"/>
    <property type="project" value="InterPro"/>
</dbReference>
<evidence type="ECO:0000256" key="3">
    <source>
        <dbReference type="ARBA" id="ARBA00022737"/>
    </source>
</evidence>
<dbReference type="EMBL" id="JAINUG010000171">
    <property type="protein sequence ID" value="KAJ8390263.1"/>
    <property type="molecule type" value="Genomic_DNA"/>
</dbReference>
<sequence length="140" mass="15914">MTHPSKPETIARRAYKRALHSTCTLNIILLVSCLVLTLLQRYQNPEIMSQLETAMMSLMQVFDKYSGLKGKKDTLTNAELRALMSQELPAFTKGAKKQDEVSKLMEALDHNKDQEVDFKEFVIFVASLTCVCHDRSCSKK</sequence>
<evidence type="ECO:0000256" key="6">
    <source>
        <dbReference type="SAM" id="Phobius"/>
    </source>
</evidence>